<accession>A0AAV2RVM6</accession>
<feature type="non-terminal residue" evidence="2">
    <location>
        <position position="371"/>
    </location>
</feature>
<name>A0AAV2RVM6_MEGNR</name>
<reference evidence="2 3" key="1">
    <citation type="submission" date="2024-05" db="EMBL/GenBank/DDBJ databases">
        <authorList>
            <person name="Wallberg A."/>
        </authorList>
    </citation>
    <scope>NUCLEOTIDE SEQUENCE [LARGE SCALE GENOMIC DNA]</scope>
</reference>
<keyword evidence="3" id="KW-1185">Reference proteome</keyword>
<dbReference type="PANTHER" id="PTHR13258:SF0">
    <property type="entry name" value="SYNDETIN"/>
    <property type="match status" value="1"/>
</dbReference>
<dbReference type="GO" id="GO:0032456">
    <property type="term" value="P:endocytic recycling"/>
    <property type="evidence" value="ECO:0007669"/>
    <property type="project" value="InterPro"/>
</dbReference>
<organism evidence="2 3">
    <name type="scientific">Meganyctiphanes norvegica</name>
    <name type="common">Northern krill</name>
    <name type="synonym">Thysanopoda norvegica</name>
    <dbReference type="NCBI Taxonomy" id="48144"/>
    <lineage>
        <taxon>Eukaryota</taxon>
        <taxon>Metazoa</taxon>
        <taxon>Ecdysozoa</taxon>
        <taxon>Arthropoda</taxon>
        <taxon>Crustacea</taxon>
        <taxon>Multicrustacea</taxon>
        <taxon>Malacostraca</taxon>
        <taxon>Eumalacostraca</taxon>
        <taxon>Eucarida</taxon>
        <taxon>Euphausiacea</taxon>
        <taxon>Euphausiidae</taxon>
        <taxon>Meganyctiphanes</taxon>
    </lineage>
</organism>
<comment type="caution">
    <text evidence="2">The sequence shown here is derived from an EMBL/GenBank/DDBJ whole genome shotgun (WGS) entry which is preliminary data.</text>
</comment>
<sequence length="371" mass="42557">EYIDEKNGGHLNRKVDPKKSGNAAGPIVTNTTLTILRLIGKYIQMMRLLQPIAFDVMVCLSHLFDYYLFTVFNFFGARSDLEQNLSTRLRGCLKRIQDALILNTDVTDEDPGAHEKVPTPGLSPVVDCSASESVYGLGVRVAAVESLIFLATQLETLYPYIEPLIPHQRRTFCQQFYSSTVKIAPEIRHHVYMAVAAQVIDYDGILNRMSSVKWDISDLMSQHNQYVDVLLRQLQVLTMRLDEVSRCCPIPREANMTLWECIVRITNRTLLEGFSQARRCTNEGRSLMQLDFQSSYIEFLMLLELLRPQRVIKPYHKAYYLPEAALEEWLQQNRLLYSQRQLQSLISTMTHVTKKTRSKLNSIIENGSAKS</sequence>
<dbReference type="GO" id="GO:0005829">
    <property type="term" value="C:cytosol"/>
    <property type="evidence" value="ECO:0007669"/>
    <property type="project" value="GOC"/>
</dbReference>
<dbReference type="Pfam" id="PF10474">
    <property type="entry name" value="Syndetin_C"/>
    <property type="match status" value="1"/>
</dbReference>
<dbReference type="AlphaFoldDB" id="A0AAV2RVM6"/>
<evidence type="ECO:0000313" key="2">
    <source>
        <dbReference type="EMBL" id="CAL4139788.1"/>
    </source>
</evidence>
<evidence type="ECO:0000259" key="1">
    <source>
        <dbReference type="Pfam" id="PF10474"/>
    </source>
</evidence>
<protein>
    <recommendedName>
        <fullName evidence="1">Syndetin C-terminal domain-containing protein</fullName>
    </recommendedName>
</protein>
<gene>
    <name evidence="2" type="ORF">MNOR_LOCUS28513</name>
</gene>
<dbReference type="GO" id="GO:1990745">
    <property type="term" value="C:EARP complex"/>
    <property type="evidence" value="ECO:0007669"/>
    <property type="project" value="InterPro"/>
</dbReference>
<feature type="non-terminal residue" evidence="2">
    <location>
        <position position="1"/>
    </location>
</feature>
<dbReference type="InterPro" id="IPR019514">
    <property type="entry name" value="Syndetin_C"/>
</dbReference>
<evidence type="ECO:0000313" key="3">
    <source>
        <dbReference type="Proteomes" id="UP001497623"/>
    </source>
</evidence>
<dbReference type="GO" id="GO:0042147">
    <property type="term" value="P:retrograde transport, endosome to Golgi"/>
    <property type="evidence" value="ECO:0007669"/>
    <property type="project" value="InterPro"/>
</dbReference>
<feature type="domain" description="Syndetin C-terminal" evidence="1">
    <location>
        <begin position="134"/>
        <end position="365"/>
    </location>
</feature>
<dbReference type="GO" id="GO:0000149">
    <property type="term" value="F:SNARE binding"/>
    <property type="evidence" value="ECO:0007669"/>
    <property type="project" value="TreeGrafter"/>
</dbReference>
<dbReference type="PANTHER" id="PTHR13258">
    <property type="entry name" value="SYNDETIN"/>
    <property type="match status" value="1"/>
</dbReference>
<proteinExistence type="predicted"/>
<dbReference type="InterPro" id="IPR040047">
    <property type="entry name" value="VPS50"/>
</dbReference>
<dbReference type="Proteomes" id="UP001497623">
    <property type="component" value="Unassembled WGS sequence"/>
</dbReference>
<dbReference type="EMBL" id="CAXKWB010031570">
    <property type="protein sequence ID" value="CAL4139788.1"/>
    <property type="molecule type" value="Genomic_DNA"/>
</dbReference>